<accession>A0AAU9RQY9</accession>
<organism evidence="3 4">
    <name type="scientific">Thlaspi arvense</name>
    <name type="common">Field penny-cress</name>
    <dbReference type="NCBI Taxonomy" id="13288"/>
    <lineage>
        <taxon>Eukaryota</taxon>
        <taxon>Viridiplantae</taxon>
        <taxon>Streptophyta</taxon>
        <taxon>Embryophyta</taxon>
        <taxon>Tracheophyta</taxon>
        <taxon>Spermatophyta</taxon>
        <taxon>Magnoliopsida</taxon>
        <taxon>eudicotyledons</taxon>
        <taxon>Gunneridae</taxon>
        <taxon>Pentapetalae</taxon>
        <taxon>rosids</taxon>
        <taxon>malvids</taxon>
        <taxon>Brassicales</taxon>
        <taxon>Brassicaceae</taxon>
        <taxon>Thlaspideae</taxon>
        <taxon>Thlaspi</taxon>
    </lineage>
</organism>
<dbReference type="Gene3D" id="3.80.10.10">
    <property type="entry name" value="Ribonuclease Inhibitor"/>
    <property type="match status" value="2"/>
</dbReference>
<evidence type="ECO:0000256" key="1">
    <source>
        <dbReference type="ARBA" id="ARBA00022614"/>
    </source>
</evidence>
<protein>
    <submittedName>
        <fullName evidence="3">Uncharacterized protein</fullName>
    </submittedName>
</protein>
<dbReference type="PANTHER" id="PTHR11017">
    <property type="entry name" value="LEUCINE-RICH REPEAT-CONTAINING PROTEIN"/>
    <property type="match status" value="1"/>
</dbReference>
<keyword evidence="1" id="KW-0433">Leucine-rich repeat</keyword>
<dbReference type="EMBL" id="OU466858">
    <property type="protein sequence ID" value="CAH2046345.1"/>
    <property type="molecule type" value="Genomic_DNA"/>
</dbReference>
<dbReference type="GO" id="GO:0006952">
    <property type="term" value="P:defense response"/>
    <property type="evidence" value="ECO:0007669"/>
    <property type="project" value="InterPro"/>
</dbReference>
<dbReference type="Proteomes" id="UP000836841">
    <property type="component" value="Chromosome 2"/>
</dbReference>
<keyword evidence="4" id="KW-1185">Reference proteome</keyword>
<dbReference type="Pfam" id="PF07725">
    <property type="entry name" value="LRR_3"/>
    <property type="match status" value="1"/>
</dbReference>
<dbReference type="InterPro" id="IPR044974">
    <property type="entry name" value="Disease_R_plants"/>
</dbReference>
<dbReference type="InterPro" id="IPR011713">
    <property type="entry name" value="Leu-rich_rpt_3"/>
</dbReference>
<gene>
    <name evidence="3" type="ORF">TAV2_LOCUS5591</name>
</gene>
<evidence type="ECO:0000313" key="4">
    <source>
        <dbReference type="Proteomes" id="UP000836841"/>
    </source>
</evidence>
<name>A0AAU9RQY9_THLAR</name>
<sequence>MSNVLRLPIFFQGTEEIEGIFLDTSNLGFDVKPTAFENMLNLRLLKIYSSNSEIHPVFNFPKGLLLSLPKELSLLHWENYPLQCLLQNFDPINLVEINMPYSQLQKLWDGTKNLKMLRTIRFCHAQQLVDIGDLLIDAQNLKVIDLQGCMRLQSFPATGQLLHLRVLNLSGCTEIKSFPEVPSNLETLHPQGTGIRGLPLSIVKPNGGELESLLAEFQGLSDALKLERITGLVKSSSSCQDLGKLICLDLKDCSGLQSLPNMGNLEFLKVLDLSGCSNLENSGFPPKPERVITCWHCGSSVMTQLNPIWKSTLMGFSMVVEVAFSEGYYDAAGVRKVQKDHMFVFYDVKMRPNTGDGNDPNIIADLVVFEFFPVDKQKKCLDDTCTVTRCEVYVITASTGNTSLEHISTVLSLDQLEFSGNKVEEVLRVSYEGLQDIYKALFLYVACLFNDEDVNLVAPLIASIDVDVSLSQ</sequence>
<dbReference type="InterPro" id="IPR032675">
    <property type="entry name" value="LRR_dom_sf"/>
</dbReference>
<proteinExistence type="predicted"/>
<dbReference type="SUPFAM" id="SSF52058">
    <property type="entry name" value="L domain-like"/>
    <property type="match status" value="1"/>
</dbReference>
<reference evidence="3 4" key="1">
    <citation type="submission" date="2022-03" db="EMBL/GenBank/DDBJ databases">
        <authorList>
            <person name="Nunn A."/>
            <person name="Chopra R."/>
            <person name="Nunn A."/>
            <person name="Contreras Garrido A."/>
        </authorList>
    </citation>
    <scope>NUCLEOTIDE SEQUENCE [LARGE SCALE GENOMIC DNA]</scope>
</reference>
<evidence type="ECO:0000256" key="2">
    <source>
        <dbReference type="ARBA" id="ARBA00022737"/>
    </source>
</evidence>
<dbReference type="AlphaFoldDB" id="A0AAU9RQY9"/>
<evidence type="ECO:0000313" key="3">
    <source>
        <dbReference type="EMBL" id="CAH2046345.1"/>
    </source>
</evidence>
<dbReference type="PANTHER" id="PTHR11017:SF456">
    <property type="entry name" value="DISEASE RESISTANCE PROTEIN RRS1"/>
    <property type="match status" value="1"/>
</dbReference>
<keyword evidence="2" id="KW-0677">Repeat</keyword>